<sequence length="130" mass="15202">MRRILSHIISLFILLSIVGGKVLDTVKVDYTPAIYASTLGVDYPIHGENREVHKKIKEYKHDNSFSSIETDNSDDVSVQDFVLLATLTKVFVCAIFIHFVLYAYRRRRSFYTALIQLFDYKYIVYRTLRI</sequence>
<dbReference type="Proteomes" id="UP000183077">
    <property type="component" value="Unassembled WGS sequence"/>
</dbReference>
<evidence type="ECO:0000313" key="3">
    <source>
        <dbReference type="Proteomes" id="UP000183077"/>
    </source>
</evidence>
<dbReference type="EMBL" id="FNYS01000018">
    <property type="protein sequence ID" value="SEJ23371.1"/>
    <property type="molecule type" value="Genomic_DNA"/>
</dbReference>
<evidence type="ECO:0000256" key="1">
    <source>
        <dbReference type="SAM" id="Phobius"/>
    </source>
</evidence>
<name>A0A1H6X2K5_9FLAO</name>
<organism evidence="2 3">
    <name type="scientific">Myroides marinus</name>
    <dbReference type="NCBI Taxonomy" id="703342"/>
    <lineage>
        <taxon>Bacteria</taxon>
        <taxon>Pseudomonadati</taxon>
        <taxon>Bacteroidota</taxon>
        <taxon>Flavobacteriia</taxon>
        <taxon>Flavobacteriales</taxon>
        <taxon>Flavobacteriaceae</taxon>
        <taxon>Myroides</taxon>
    </lineage>
</organism>
<dbReference type="RefSeq" id="WP_074747271.1">
    <property type="nucleotide sequence ID" value="NZ_FNYS01000018.1"/>
</dbReference>
<evidence type="ECO:0000313" key="2">
    <source>
        <dbReference type="EMBL" id="SEJ23371.1"/>
    </source>
</evidence>
<keyword evidence="1" id="KW-0812">Transmembrane</keyword>
<feature type="transmembrane region" description="Helical" evidence="1">
    <location>
        <begin position="81"/>
        <end position="104"/>
    </location>
</feature>
<keyword evidence="1" id="KW-1133">Transmembrane helix</keyword>
<reference evidence="2 3" key="1">
    <citation type="submission" date="2016-10" db="EMBL/GenBank/DDBJ databases">
        <authorList>
            <person name="de Groot N.N."/>
        </authorList>
    </citation>
    <scope>NUCLEOTIDE SEQUENCE [LARGE SCALE GENOMIC DNA]</scope>
    <source>
        <strain evidence="2 3">DSM 23048</strain>
    </source>
</reference>
<accession>A0A1H6X2K5</accession>
<protein>
    <submittedName>
        <fullName evidence="2">Uncharacterized protein</fullName>
    </submittedName>
</protein>
<gene>
    <name evidence="2" type="ORF">SAMN04488018_11826</name>
</gene>
<dbReference type="GeneID" id="82258142"/>
<dbReference type="AlphaFoldDB" id="A0A1H6X2K5"/>
<proteinExistence type="predicted"/>
<keyword evidence="1" id="KW-0472">Membrane</keyword>